<dbReference type="Proteomes" id="UP000245207">
    <property type="component" value="Unassembled WGS sequence"/>
</dbReference>
<feature type="region of interest" description="Disordered" evidence="15">
    <location>
        <begin position="1917"/>
        <end position="1941"/>
    </location>
</feature>
<keyword evidence="14" id="KW-0863">Zinc-finger</keyword>
<keyword evidence="12" id="KW-0443">Lipid metabolism</keyword>
<keyword evidence="4" id="KW-0645">Protease</keyword>
<feature type="compositionally biased region" description="Polar residues" evidence="15">
    <location>
        <begin position="1364"/>
        <end position="1376"/>
    </location>
</feature>
<protein>
    <submittedName>
        <fullName evidence="18">Zinc finger, CCHC-type</fullName>
    </submittedName>
</protein>
<feature type="compositionally biased region" description="Low complexity" evidence="15">
    <location>
        <begin position="888"/>
        <end position="904"/>
    </location>
</feature>
<evidence type="ECO:0000256" key="10">
    <source>
        <dbReference type="ARBA" id="ARBA00023002"/>
    </source>
</evidence>
<evidence type="ECO:0000256" key="9">
    <source>
        <dbReference type="ARBA" id="ARBA00022946"/>
    </source>
</evidence>
<dbReference type="Pfam" id="PF03405">
    <property type="entry name" value="FA_desaturase_2"/>
    <property type="match status" value="1"/>
</dbReference>
<dbReference type="InterPro" id="IPR025724">
    <property type="entry name" value="GAG-pre-integrase_dom"/>
</dbReference>
<dbReference type="GO" id="GO:0003676">
    <property type="term" value="F:nucleic acid binding"/>
    <property type="evidence" value="ECO:0007669"/>
    <property type="project" value="InterPro"/>
</dbReference>
<dbReference type="Gene3D" id="3.30.420.10">
    <property type="entry name" value="Ribonuclease H-like superfamily/Ribonuclease H"/>
    <property type="match status" value="1"/>
</dbReference>
<dbReference type="Gene3D" id="1.10.620.20">
    <property type="entry name" value="Ribonucleotide Reductase, subunit A"/>
    <property type="match status" value="1"/>
</dbReference>
<dbReference type="GO" id="GO:0045300">
    <property type="term" value="F:stearoyl-[ACP] desaturase activity"/>
    <property type="evidence" value="ECO:0007669"/>
    <property type="project" value="InterPro"/>
</dbReference>
<dbReference type="GO" id="GO:0004190">
    <property type="term" value="F:aspartic-type endopeptidase activity"/>
    <property type="evidence" value="ECO:0007669"/>
    <property type="project" value="UniProtKB-KW"/>
</dbReference>
<dbReference type="EMBL" id="PKPP01000570">
    <property type="protein sequence ID" value="PWA91111.1"/>
    <property type="molecule type" value="Genomic_DNA"/>
</dbReference>
<accession>A0A2U1PZB1</accession>
<evidence type="ECO:0000256" key="12">
    <source>
        <dbReference type="ARBA" id="ARBA00023098"/>
    </source>
</evidence>
<dbReference type="PROSITE" id="PS50158">
    <property type="entry name" value="ZF_CCHC"/>
    <property type="match status" value="1"/>
</dbReference>
<gene>
    <name evidence="18" type="ORF">CTI12_AA093000</name>
</gene>
<dbReference type="Pfam" id="PF13966">
    <property type="entry name" value="zf-RVT"/>
    <property type="match status" value="1"/>
</dbReference>
<dbReference type="STRING" id="35608.A0A2U1PZB1"/>
<proteinExistence type="inferred from homology"/>
<evidence type="ECO:0000256" key="14">
    <source>
        <dbReference type="PROSITE-ProRule" id="PRU00047"/>
    </source>
</evidence>
<evidence type="ECO:0000256" key="8">
    <source>
        <dbReference type="ARBA" id="ARBA00022832"/>
    </source>
</evidence>
<dbReference type="InterPro" id="IPR026960">
    <property type="entry name" value="RVT-Znf"/>
</dbReference>
<dbReference type="InterPro" id="IPR000477">
    <property type="entry name" value="RT_dom"/>
</dbReference>
<dbReference type="Pfam" id="PF00078">
    <property type="entry name" value="RVT_1"/>
    <property type="match status" value="1"/>
</dbReference>
<evidence type="ECO:0000256" key="6">
    <source>
        <dbReference type="ARBA" id="ARBA00022750"/>
    </source>
</evidence>
<dbReference type="SUPFAM" id="SSF47240">
    <property type="entry name" value="Ferritin-like"/>
    <property type="match status" value="1"/>
</dbReference>
<dbReference type="SUPFAM" id="SSF53098">
    <property type="entry name" value="Ribonuclease H-like"/>
    <property type="match status" value="1"/>
</dbReference>
<dbReference type="Pfam" id="PF14223">
    <property type="entry name" value="Retrotran_gag_2"/>
    <property type="match status" value="1"/>
</dbReference>
<evidence type="ECO:0000256" key="13">
    <source>
        <dbReference type="ARBA" id="ARBA00023160"/>
    </source>
</evidence>
<dbReference type="Pfam" id="PF25597">
    <property type="entry name" value="SH3_retrovirus"/>
    <property type="match status" value="1"/>
</dbReference>
<keyword evidence="7" id="KW-0378">Hydrolase</keyword>
<reference evidence="18 19" key="1">
    <citation type="journal article" date="2018" name="Mol. Plant">
        <title>The genome of Artemisia annua provides insight into the evolution of Asteraceae family and artemisinin biosynthesis.</title>
        <authorList>
            <person name="Shen Q."/>
            <person name="Zhang L."/>
            <person name="Liao Z."/>
            <person name="Wang S."/>
            <person name="Yan T."/>
            <person name="Shi P."/>
            <person name="Liu M."/>
            <person name="Fu X."/>
            <person name="Pan Q."/>
            <person name="Wang Y."/>
            <person name="Lv Z."/>
            <person name="Lu X."/>
            <person name="Zhang F."/>
            <person name="Jiang W."/>
            <person name="Ma Y."/>
            <person name="Chen M."/>
            <person name="Hao X."/>
            <person name="Li L."/>
            <person name="Tang Y."/>
            <person name="Lv G."/>
            <person name="Zhou Y."/>
            <person name="Sun X."/>
            <person name="Brodelius P.E."/>
            <person name="Rose J.K.C."/>
            <person name="Tang K."/>
        </authorList>
    </citation>
    <scope>NUCLEOTIDE SEQUENCE [LARGE SCALE GENOMIC DNA]</scope>
    <source>
        <strain evidence="19">cv. Huhao1</strain>
        <tissue evidence="18">Leaf</tissue>
    </source>
</reference>
<comment type="similarity">
    <text evidence="2">Belongs to the fatty acid desaturase type 2 family.</text>
</comment>
<evidence type="ECO:0000256" key="1">
    <source>
        <dbReference type="ARBA" id="ARBA00001954"/>
    </source>
</evidence>
<feature type="region of interest" description="Disordered" evidence="15">
    <location>
        <begin position="863"/>
        <end position="914"/>
    </location>
</feature>
<name>A0A2U1PZB1_ARTAN</name>
<dbReference type="InterPro" id="IPR036397">
    <property type="entry name" value="RNaseH_sf"/>
</dbReference>
<organism evidence="18 19">
    <name type="scientific">Artemisia annua</name>
    <name type="common">Sweet wormwood</name>
    <dbReference type="NCBI Taxonomy" id="35608"/>
    <lineage>
        <taxon>Eukaryota</taxon>
        <taxon>Viridiplantae</taxon>
        <taxon>Streptophyta</taxon>
        <taxon>Embryophyta</taxon>
        <taxon>Tracheophyta</taxon>
        <taxon>Spermatophyta</taxon>
        <taxon>Magnoliopsida</taxon>
        <taxon>eudicotyledons</taxon>
        <taxon>Gunneridae</taxon>
        <taxon>Pentapetalae</taxon>
        <taxon>asterids</taxon>
        <taxon>campanulids</taxon>
        <taxon>Asterales</taxon>
        <taxon>Asteraceae</taxon>
        <taxon>Asteroideae</taxon>
        <taxon>Anthemideae</taxon>
        <taxon>Artemisiinae</taxon>
        <taxon>Artemisia</taxon>
    </lineage>
</organism>
<dbReference type="InterPro" id="IPR057670">
    <property type="entry name" value="SH3_retrovirus"/>
</dbReference>
<dbReference type="GO" id="GO:0015074">
    <property type="term" value="P:DNA integration"/>
    <property type="evidence" value="ECO:0007669"/>
    <property type="project" value="InterPro"/>
</dbReference>
<dbReference type="OrthoDB" id="783026at2759"/>
<dbReference type="InterPro" id="IPR039537">
    <property type="entry name" value="Retrotran_Ty1/copia-like"/>
</dbReference>
<dbReference type="GO" id="GO:0006633">
    <property type="term" value="P:fatty acid biosynthetic process"/>
    <property type="evidence" value="ECO:0007669"/>
    <property type="project" value="UniProtKB-KW"/>
</dbReference>
<dbReference type="InterPro" id="IPR012348">
    <property type="entry name" value="RNR-like"/>
</dbReference>
<dbReference type="CDD" id="cd09272">
    <property type="entry name" value="RNase_HI_RT_Ty1"/>
    <property type="match status" value="1"/>
</dbReference>
<feature type="compositionally biased region" description="Low complexity" evidence="15">
    <location>
        <begin position="1918"/>
        <end position="1930"/>
    </location>
</feature>
<keyword evidence="13" id="KW-0275">Fatty acid biosynthesis</keyword>
<dbReference type="InterPro" id="IPR001878">
    <property type="entry name" value="Znf_CCHC"/>
</dbReference>
<keyword evidence="14" id="KW-0862">Zinc</keyword>
<feature type="compositionally biased region" description="Basic and acidic residues" evidence="15">
    <location>
        <begin position="905"/>
        <end position="914"/>
    </location>
</feature>
<evidence type="ECO:0000256" key="11">
    <source>
        <dbReference type="ARBA" id="ARBA00023004"/>
    </source>
</evidence>
<dbReference type="GO" id="GO:0006508">
    <property type="term" value="P:proteolysis"/>
    <property type="evidence" value="ECO:0007669"/>
    <property type="project" value="UniProtKB-KW"/>
</dbReference>
<dbReference type="Pfam" id="PF13976">
    <property type="entry name" value="gag_pre-integrs"/>
    <property type="match status" value="1"/>
</dbReference>
<evidence type="ECO:0000256" key="7">
    <source>
        <dbReference type="ARBA" id="ARBA00022801"/>
    </source>
</evidence>
<comment type="cofactor">
    <cofactor evidence="1">
        <name>Fe(2+)</name>
        <dbReference type="ChEBI" id="CHEBI:29033"/>
    </cofactor>
</comment>
<feature type="domain" description="CCHC-type" evidence="16">
    <location>
        <begin position="925"/>
        <end position="941"/>
    </location>
</feature>
<dbReference type="PANTHER" id="PTHR42648">
    <property type="entry name" value="TRANSPOSASE, PUTATIVE-RELATED"/>
    <property type="match status" value="1"/>
</dbReference>
<evidence type="ECO:0000256" key="4">
    <source>
        <dbReference type="ARBA" id="ARBA00022670"/>
    </source>
</evidence>
<keyword evidence="3" id="KW-0444">Lipid biosynthesis</keyword>
<sequence>MLVKDLGTLEYGKVKDLRQKSKSKWALEGDENSRFFHGIINNKINRSRINGLNIQGSWVTDPTCIKSHILHSFESKFSKDTTPRPSFSSKLFKQISSSDSSYLGQPFSDDEIKDAVWNCGSDKAPGPDGFTFKLFKKYWDVIGGGILSFVKKFETTTCIPRGCNSSFFTLVPKVDDPIVIGDFRPISLIGCLYKIIAKVLANRLANVISSVVGEVQMAFIKGRQIIDGPLMVDEIISWAKLKKKKLFMLKVDFEKAFDTSNWWSRHGSLVVSNQALLAKWWWRFLIEDNALWCKVIRSIHGPQGGLHDASLIRSKSGPWYRIAKLKEDLLNDYGINLPLIFKKKIGNGESTRFWLDNWLGGPTLKETFPYIFRLDNQPTCLCIIDDTRCFSVKGLRTYITNTTISLDQNHPRWNKLVPIKVNIASWRIAKGRLPTKINLDLRGIDLHSVRCPLCDDDLETEEHLFIHCRIAKQVWLDVLRWWNLSNANFSTINELFSLADHVHLTPNLIGCFNAVIHTTLWFLWRARNELDPRTENSPYLGFIYTSFQERLTFVSHGNTTRHAKENGDLKLAQICGIIAADEKRHETAYTKIVKKLFEIDPDGTVLAFADMMRKKISMPAGYLFVLEMSTVPKWYRTGTVLVVPVFFPAKNDGTIPGTYAWYWFRNWVRLKRYHTGIWVTFVIRMTWNSKKTTNNKLFVLPRTLGVWKESREQQSQGHVLVSSRYKRERRTTWVKCGLIEKRTIRQHQERVQPEGSYTNCFGEQGKEKGATLQMKEDDTVDAFTAKLNGYATKAKELGKTLDKSLLVRKLLDFTPDRFIQIVASIEQTNDLDDITLDEIAGKLKAFEERIKLRKGGQVESQDNLLFAQGEHSRKGRRFTKRGGRSNFSRGNWHSNGNRNNSNEESLTHKEKSNRNRCEWDVRKVKCFNCGKLGHIKKDCRKPSTTQEQSNLILEDDEPSLLMTTQKSEHEEVLLNEGQVQPGKYATTDASIWYLENGASNHTMGTKSHFKDINESITGRVRFGDGSYVEIKGRGSILLGCRNQQQKIVSDVYYIPNLKSNILSLGQLTEIGCKIIMDGNKLTLYDKNKKLLMKVERSKNRLYSITLQIEAPICLLANVDNQAWLWHARLGHLNFDNINKMTKKGLVEGIPRINHAGQICDACLLGKHSRTPFPNQAKFRSKNPLDLVYGDLCGPISPATHSGKKLIFLLVDDCARFMWAYFLTSKDQAFNTFKEFRQQIEMEMRMKLRMVRTDRGVKHAIYILNRVPTRALEDKTPYEALYNRKPNLENLRIFGCTAYAKITIPHLKKLDDRSIPMIYLGVEEGSKACRLYDPIGKKKHDNNGEDTSTQDTFWASFVVDGVDNENPTPVNIENNDNTYHEPDPIPDPDSPVTPPTYTYDPNSEDEEEATFSSLGSSDQRYDDKPVRGLKDITEIYQNAREVEATSLFFIEEEPRNYKEASTDKKWIEAMEIELDSINKNNTWTLTTLPTNQKAIGLKWVYKTKRDAQGKIIKYKARLVAKGYVQEQGIDFDEVFAPVARIETVRLILALAAYHGWQVHHLDVKSAFLHGDLKEEVYVTQPEGTPKKEINLFKSQMEEKFEMSDLGLLAYYLGIEVTQTGGEITIKQTGYINKILKDTSMMDSNDTKIPMDPGTKLVKAEDGNLVDATYYQSLIGSLSQTTQQIYARPEGSSPEGSELKQNFITWCTQKQPTVALSSCESEFLAATGAACQALWLKRLLSELTGWEKKRITLKVDNISAIALVKNPVFHGRSKHIDIRYHFIRECIENGGKTGIPVSSKVQYIPKEYFNPSNVATLKSGNTKSKDVNAKVESNVSKEGKKTIGSASNNLVNTSNKYDVLSNDFATVFEETNVNDKASSSSKIHVEVDTDTNKVGDPFVDVETDSDNEVYEDYNDIANHVNSSSSKVNGGSTKDFKVHGRKKK</sequence>
<evidence type="ECO:0000256" key="15">
    <source>
        <dbReference type="SAM" id="MobiDB-lite"/>
    </source>
</evidence>
<keyword evidence="11" id="KW-0408">Iron</keyword>
<dbReference type="PROSITE" id="PS50994">
    <property type="entry name" value="INTEGRASE"/>
    <property type="match status" value="1"/>
</dbReference>
<feature type="compositionally biased region" description="Basic residues" evidence="15">
    <location>
        <begin position="873"/>
        <end position="883"/>
    </location>
</feature>
<comment type="caution">
    <text evidence="18">The sequence shown here is derived from an EMBL/GenBank/DDBJ whole genome shotgun (WGS) entry which is preliminary data.</text>
</comment>
<evidence type="ECO:0000259" key="17">
    <source>
        <dbReference type="PROSITE" id="PS50994"/>
    </source>
</evidence>
<keyword evidence="9" id="KW-0809">Transit peptide</keyword>
<dbReference type="InterPro" id="IPR036875">
    <property type="entry name" value="Znf_CCHC_sf"/>
</dbReference>
<evidence type="ECO:0000259" key="16">
    <source>
        <dbReference type="PROSITE" id="PS50158"/>
    </source>
</evidence>
<evidence type="ECO:0000313" key="19">
    <source>
        <dbReference type="Proteomes" id="UP000245207"/>
    </source>
</evidence>
<dbReference type="InterPro" id="IPR009078">
    <property type="entry name" value="Ferritin-like_SF"/>
</dbReference>
<dbReference type="InterPro" id="IPR005067">
    <property type="entry name" value="Fatty_acid_desaturase-2"/>
</dbReference>
<evidence type="ECO:0000256" key="5">
    <source>
        <dbReference type="ARBA" id="ARBA00022723"/>
    </source>
</evidence>
<dbReference type="Pfam" id="PF07727">
    <property type="entry name" value="RVT_2"/>
    <property type="match status" value="2"/>
</dbReference>
<keyword evidence="5" id="KW-0479">Metal-binding</keyword>
<keyword evidence="6" id="KW-0064">Aspartyl protease</keyword>
<dbReference type="SMART" id="SM00343">
    <property type="entry name" value="ZnF_C2HC"/>
    <property type="match status" value="1"/>
</dbReference>
<evidence type="ECO:0000256" key="2">
    <source>
        <dbReference type="ARBA" id="ARBA00008749"/>
    </source>
</evidence>
<dbReference type="Gene3D" id="4.10.60.10">
    <property type="entry name" value="Zinc finger, CCHC-type"/>
    <property type="match status" value="1"/>
</dbReference>
<dbReference type="InterPro" id="IPR043502">
    <property type="entry name" value="DNA/RNA_pol_sf"/>
</dbReference>
<dbReference type="InterPro" id="IPR012337">
    <property type="entry name" value="RNaseH-like_sf"/>
</dbReference>
<dbReference type="InterPro" id="IPR001584">
    <property type="entry name" value="Integrase_cat-core"/>
</dbReference>
<dbReference type="Pfam" id="PF22936">
    <property type="entry name" value="Pol_BBD"/>
    <property type="match status" value="1"/>
</dbReference>
<feature type="region of interest" description="Disordered" evidence="15">
    <location>
        <begin position="1363"/>
        <end position="1421"/>
    </location>
</feature>
<dbReference type="Pfam" id="PF00098">
    <property type="entry name" value="zf-CCHC"/>
    <property type="match status" value="1"/>
</dbReference>
<evidence type="ECO:0000313" key="18">
    <source>
        <dbReference type="EMBL" id="PWA91111.1"/>
    </source>
</evidence>
<keyword evidence="10" id="KW-0560">Oxidoreductase</keyword>
<dbReference type="PANTHER" id="PTHR42648:SF25">
    <property type="entry name" value="RNA-DIRECTED DNA POLYMERASE"/>
    <property type="match status" value="1"/>
</dbReference>
<dbReference type="InterPro" id="IPR013103">
    <property type="entry name" value="RVT_2"/>
</dbReference>
<feature type="compositionally biased region" description="Pro residues" evidence="15">
    <location>
        <begin position="1384"/>
        <end position="1393"/>
    </location>
</feature>
<feature type="domain" description="Integrase catalytic" evidence="17">
    <location>
        <begin position="1179"/>
        <end position="1255"/>
    </location>
</feature>
<dbReference type="SUPFAM" id="SSF56672">
    <property type="entry name" value="DNA/RNA polymerases"/>
    <property type="match status" value="1"/>
</dbReference>
<dbReference type="InterPro" id="IPR054722">
    <property type="entry name" value="PolX-like_BBD"/>
</dbReference>
<keyword evidence="8" id="KW-0276">Fatty acid metabolism</keyword>
<dbReference type="GO" id="GO:0008270">
    <property type="term" value="F:zinc ion binding"/>
    <property type="evidence" value="ECO:0007669"/>
    <property type="project" value="UniProtKB-KW"/>
</dbReference>
<dbReference type="SUPFAM" id="SSF57756">
    <property type="entry name" value="Retrovirus zinc finger-like domains"/>
    <property type="match status" value="1"/>
</dbReference>
<evidence type="ECO:0000256" key="3">
    <source>
        <dbReference type="ARBA" id="ARBA00022516"/>
    </source>
</evidence>
<keyword evidence="19" id="KW-1185">Reference proteome</keyword>